<dbReference type="GO" id="GO:0008360">
    <property type="term" value="P:regulation of cell shape"/>
    <property type="evidence" value="ECO:0007669"/>
    <property type="project" value="UniProtKB-KW"/>
</dbReference>
<evidence type="ECO:0000256" key="8">
    <source>
        <dbReference type="ARBA" id="ARBA00022989"/>
    </source>
</evidence>
<keyword evidence="7" id="KW-0573">Peptidoglycan synthesis</keyword>
<dbReference type="InterPro" id="IPR036138">
    <property type="entry name" value="PBP_dimer_sf"/>
</dbReference>
<evidence type="ECO:0000256" key="3">
    <source>
        <dbReference type="ARBA" id="ARBA00007171"/>
    </source>
</evidence>
<keyword evidence="10" id="KW-0961">Cell wall biogenesis/degradation</keyword>
<keyword evidence="8" id="KW-1133">Transmembrane helix</keyword>
<sequence length="971" mass="108318">MAKKIIKFFKRFFSHRLSVLLIVFLLMSSFLLVRLFQLQIVQGEEYSENFTIMTTRERRLKSTRGNIYDRNGNLIAYNELSNSVTFEDSGRYSSTRERNLSLNSEIYRLINLIESCGDTITSDFHIIVDDSGNFAFDLEEGTTSLNRFRADVYGQSSIDNLTAEQSSATAEQIMEYLSGADNYALYNEENPYTEEELAEYGLPAEFTREEQLKIVTVRYLLWQTSFQRYVQVTIATDVSDSTVAAIYENQDSLPGVAIAEDSIRVYNYSESMASIIGYTGSASQEELEELSEERDDYDSTSVIGKAGIEQYMETTLKGTDGSEEVTVDSVGRVQAINEESRVEPVQGNDVYLTIDSDLQEACYQILEQRIAGILVSNIQPIKSLEAAGIDPSETDAIPIPIYDVYYALIENSVINLDHFTEAGASAMEQWVYQAFVQKQEEVQSAVSAQLSADTSVPYSQLSSEMQEYVDYIVDDMLTEAGILNSETIDTSDSVYQQWNSEHSISLQAFLSYAASQNWVDVTRLSQKNSYLDSTEVYQALTEYILQEMAEDSWFYRIYYKYMLQDDILSGEDICQLLYDQGVLSTEDNAYASFQAGTLSAYDLMIQKISSLEITPAQLALDPCSGSIVVVDPDTGEVLALVSYPGYDNNRLANQMDTDYYYQLYYDLSTPFYNKATQQLTAPGSTFKPVTIAAGLNEGVIDNSTIINCNGLFGEGLVDTADQLHCWYLAGHGDLDVIGAITNSCNVFLCTTAYFLGQENGEFSQSLALEKIQEYAELFGLGRETGIQITESSPQISTAMPLPSAIGQGTHAYTTSQLARYASTIYNNGTIYQLNLLDKVTDSDGNVQQEYSPVIEDQMQLDDWIWEDIHEGMREMIQGSGVLSSLNLELYGKSGTAQESDVRPDHGLFIGHAHSGNKEDIAFAARIAYGYSSTNAATVVRDVLNYYYELEDASEILTGGSTQSGLSNDHND</sequence>
<evidence type="ECO:0000256" key="7">
    <source>
        <dbReference type="ARBA" id="ARBA00022984"/>
    </source>
</evidence>
<evidence type="ECO:0000313" key="14">
    <source>
        <dbReference type="Proteomes" id="UP000824169"/>
    </source>
</evidence>
<dbReference type="GO" id="GO:0071972">
    <property type="term" value="F:peptidoglycan L,D-transpeptidase activity"/>
    <property type="evidence" value="ECO:0007669"/>
    <property type="project" value="TreeGrafter"/>
</dbReference>
<evidence type="ECO:0000256" key="2">
    <source>
        <dbReference type="ARBA" id="ARBA00004236"/>
    </source>
</evidence>
<evidence type="ECO:0000256" key="10">
    <source>
        <dbReference type="ARBA" id="ARBA00023316"/>
    </source>
</evidence>
<keyword evidence="9" id="KW-0472">Membrane</keyword>
<comment type="caution">
    <text evidence="13">The sequence shown here is derived from an EMBL/GenBank/DDBJ whole genome shotgun (WGS) entry which is preliminary data.</text>
</comment>
<keyword evidence="6" id="KW-0133">Cell shape</keyword>
<evidence type="ECO:0000313" key="13">
    <source>
        <dbReference type="EMBL" id="HIV24224.1"/>
    </source>
</evidence>
<dbReference type="SUPFAM" id="SSF56519">
    <property type="entry name" value="Penicillin binding protein dimerisation domain"/>
    <property type="match status" value="1"/>
</dbReference>
<dbReference type="Pfam" id="PF00905">
    <property type="entry name" value="Transpeptidase"/>
    <property type="match status" value="1"/>
</dbReference>
<dbReference type="InterPro" id="IPR001460">
    <property type="entry name" value="PCN-bd_Tpept"/>
</dbReference>
<evidence type="ECO:0000256" key="4">
    <source>
        <dbReference type="ARBA" id="ARBA00022475"/>
    </source>
</evidence>
<dbReference type="Gene3D" id="3.90.1310.10">
    <property type="entry name" value="Penicillin-binding protein 2a (Domain 2)"/>
    <property type="match status" value="1"/>
</dbReference>
<organism evidence="13 14">
    <name type="scientific">Candidatus Scatomonas pullistercoris</name>
    <dbReference type="NCBI Taxonomy" id="2840920"/>
    <lineage>
        <taxon>Bacteria</taxon>
        <taxon>Bacillati</taxon>
        <taxon>Bacillota</taxon>
        <taxon>Clostridia</taxon>
        <taxon>Lachnospirales</taxon>
        <taxon>Lachnospiraceae</taxon>
        <taxon>Lachnospiraceae incertae sedis</taxon>
        <taxon>Candidatus Scatomonas</taxon>
    </lineage>
</organism>
<evidence type="ECO:0000259" key="11">
    <source>
        <dbReference type="Pfam" id="PF00905"/>
    </source>
</evidence>
<evidence type="ECO:0000256" key="5">
    <source>
        <dbReference type="ARBA" id="ARBA00022692"/>
    </source>
</evidence>
<feature type="domain" description="Penicillin-binding protein dimerisation" evidence="12">
    <location>
        <begin position="61"/>
        <end position="334"/>
    </location>
</feature>
<keyword evidence="5" id="KW-0812">Transmembrane</keyword>
<reference evidence="13" key="2">
    <citation type="journal article" date="2021" name="PeerJ">
        <title>Extensive microbial diversity within the chicken gut microbiome revealed by metagenomics and culture.</title>
        <authorList>
            <person name="Gilroy R."/>
            <person name="Ravi A."/>
            <person name="Getino M."/>
            <person name="Pursley I."/>
            <person name="Horton D.L."/>
            <person name="Alikhan N.F."/>
            <person name="Baker D."/>
            <person name="Gharbi K."/>
            <person name="Hall N."/>
            <person name="Watson M."/>
            <person name="Adriaenssens E.M."/>
            <person name="Foster-Nyarko E."/>
            <person name="Jarju S."/>
            <person name="Secka A."/>
            <person name="Antonio M."/>
            <person name="Oren A."/>
            <person name="Chaudhuri R.R."/>
            <person name="La Ragione R."/>
            <person name="Hildebrand F."/>
            <person name="Pallen M.J."/>
        </authorList>
    </citation>
    <scope>NUCLEOTIDE SEQUENCE</scope>
    <source>
        <strain evidence="13">CHK188-20938</strain>
    </source>
</reference>
<accession>A0A9D1P0L1</accession>
<proteinExistence type="inferred from homology"/>
<name>A0A9D1P0L1_9FIRM</name>
<evidence type="ECO:0000256" key="1">
    <source>
        <dbReference type="ARBA" id="ARBA00004167"/>
    </source>
</evidence>
<dbReference type="Pfam" id="PF03717">
    <property type="entry name" value="PBP_dimer"/>
    <property type="match status" value="1"/>
</dbReference>
<protein>
    <submittedName>
        <fullName evidence="13">Peptidase</fullName>
    </submittedName>
</protein>
<dbReference type="GO" id="GO:0009252">
    <property type="term" value="P:peptidoglycan biosynthetic process"/>
    <property type="evidence" value="ECO:0007669"/>
    <property type="project" value="UniProtKB-KW"/>
</dbReference>
<dbReference type="AlphaFoldDB" id="A0A9D1P0L1"/>
<keyword evidence="4" id="KW-1003">Cell membrane</keyword>
<dbReference type="InterPro" id="IPR050515">
    <property type="entry name" value="Beta-lactam/transpept"/>
</dbReference>
<comment type="subcellular location">
    <subcellularLocation>
        <location evidence="2">Cell membrane</location>
    </subcellularLocation>
    <subcellularLocation>
        <location evidence="1">Membrane</location>
        <topology evidence="1">Single-pass membrane protein</topology>
    </subcellularLocation>
</comment>
<dbReference type="GO" id="GO:0008658">
    <property type="term" value="F:penicillin binding"/>
    <property type="evidence" value="ECO:0007669"/>
    <property type="project" value="InterPro"/>
</dbReference>
<feature type="domain" description="Penicillin-binding protein transpeptidase" evidence="11">
    <location>
        <begin position="625"/>
        <end position="943"/>
    </location>
</feature>
<evidence type="ECO:0000259" key="12">
    <source>
        <dbReference type="Pfam" id="PF03717"/>
    </source>
</evidence>
<dbReference type="Proteomes" id="UP000824169">
    <property type="component" value="Unassembled WGS sequence"/>
</dbReference>
<dbReference type="Gene3D" id="3.40.710.10">
    <property type="entry name" value="DD-peptidase/beta-lactamase superfamily"/>
    <property type="match status" value="1"/>
</dbReference>
<evidence type="ECO:0000256" key="6">
    <source>
        <dbReference type="ARBA" id="ARBA00022960"/>
    </source>
</evidence>
<dbReference type="PANTHER" id="PTHR30627:SF2">
    <property type="entry name" value="PEPTIDOGLYCAN D,D-TRANSPEPTIDASE MRDA"/>
    <property type="match status" value="1"/>
</dbReference>
<gene>
    <name evidence="13" type="ORF">IAB71_00290</name>
</gene>
<dbReference type="EMBL" id="DVOO01000002">
    <property type="protein sequence ID" value="HIV24224.1"/>
    <property type="molecule type" value="Genomic_DNA"/>
</dbReference>
<dbReference type="InterPro" id="IPR005311">
    <property type="entry name" value="PBP_dimer"/>
</dbReference>
<dbReference type="PANTHER" id="PTHR30627">
    <property type="entry name" value="PEPTIDOGLYCAN D,D-TRANSPEPTIDASE"/>
    <property type="match status" value="1"/>
</dbReference>
<evidence type="ECO:0000256" key="9">
    <source>
        <dbReference type="ARBA" id="ARBA00023136"/>
    </source>
</evidence>
<dbReference type="SUPFAM" id="SSF56601">
    <property type="entry name" value="beta-lactamase/transpeptidase-like"/>
    <property type="match status" value="1"/>
</dbReference>
<comment type="similarity">
    <text evidence="3">Belongs to the transpeptidase family.</text>
</comment>
<dbReference type="GO" id="GO:0071555">
    <property type="term" value="P:cell wall organization"/>
    <property type="evidence" value="ECO:0007669"/>
    <property type="project" value="UniProtKB-KW"/>
</dbReference>
<dbReference type="GO" id="GO:0005886">
    <property type="term" value="C:plasma membrane"/>
    <property type="evidence" value="ECO:0007669"/>
    <property type="project" value="UniProtKB-SubCell"/>
</dbReference>
<reference evidence="13" key="1">
    <citation type="submission" date="2020-10" db="EMBL/GenBank/DDBJ databases">
        <authorList>
            <person name="Gilroy R."/>
        </authorList>
    </citation>
    <scope>NUCLEOTIDE SEQUENCE</scope>
    <source>
        <strain evidence="13">CHK188-20938</strain>
    </source>
</reference>
<dbReference type="InterPro" id="IPR012338">
    <property type="entry name" value="Beta-lactam/transpept-like"/>
</dbReference>